<evidence type="ECO:0000313" key="4">
    <source>
        <dbReference type="Proteomes" id="UP000077755"/>
    </source>
</evidence>
<dbReference type="InterPro" id="IPR012876">
    <property type="entry name" value="DUF1677_pln"/>
</dbReference>
<evidence type="ECO:0008006" key="5">
    <source>
        <dbReference type="Google" id="ProtNLM"/>
    </source>
</evidence>
<dbReference type="Gramene" id="KZM92948">
    <property type="protein sequence ID" value="KZM92948"/>
    <property type="gene ID" value="DCAR_016193"/>
</dbReference>
<dbReference type="Pfam" id="PF07911">
    <property type="entry name" value="DUF1677"/>
    <property type="match status" value="1"/>
</dbReference>
<gene>
    <name evidence="2" type="ORF">DCAR_016193</name>
    <name evidence="3" type="ORF">DCAR_0518539</name>
</gene>
<reference evidence="3" key="2">
    <citation type="submission" date="2022-03" db="EMBL/GenBank/DDBJ databases">
        <title>Draft title - Genomic analysis of global carrot germplasm unveils the trajectory of domestication and the origin of high carotenoid orange carrot.</title>
        <authorList>
            <person name="Iorizzo M."/>
            <person name="Ellison S."/>
            <person name="Senalik D."/>
            <person name="Macko-Podgorni A."/>
            <person name="Grzebelus D."/>
            <person name="Bostan H."/>
            <person name="Rolling W."/>
            <person name="Curaba J."/>
            <person name="Simon P."/>
        </authorList>
    </citation>
    <scope>NUCLEOTIDE SEQUENCE</scope>
    <source>
        <tissue evidence="3">Leaf</tissue>
    </source>
</reference>
<dbReference type="Proteomes" id="UP000077755">
    <property type="component" value="Chromosome 5"/>
</dbReference>
<feature type="region of interest" description="Disordered" evidence="1">
    <location>
        <begin position="1"/>
        <end position="36"/>
    </location>
</feature>
<dbReference type="PANTHER" id="PTHR33108">
    <property type="entry name" value="OS01G0745000 PROTEIN"/>
    <property type="match status" value="1"/>
</dbReference>
<dbReference type="KEGG" id="dcr:108222438"/>
<dbReference type="EMBL" id="LNRQ01000005">
    <property type="protein sequence ID" value="KZM92948.1"/>
    <property type="molecule type" value="Genomic_DNA"/>
</dbReference>
<dbReference type="EMBL" id="CP093347">
    <property type="protein sequence ID" value="WOG99191.1"/>
    <property type="molecule type" value="Genomic_DNA"/>
</dbReference>
<evidence type="ECO:0000313" key="3">
    <source>
        <dbReference type="EMBL" id="WOG99191.1"/>
    </source>
</evidence>
<keyword evidence="4" id="KW-1185">Reference proteome</keyword>
<proteinExistence type="predicted"/>
<protein>
    <recommendedName>
        <fullName evidence="5">DUF1677 domain-containing protein</fullName>
    </recommendedName>
</protein>
<dbReference type="OMA" id="EACTIET"/>
<name>A0A164XBC3_DAUCS</name>
<reference evidence="2" key="1">
    <citation type="journal article" date="2016" name="Nat. Genet.">
        <title>A high-quality carrot genome assembly provides new insights into carotenoid accumulation and asterid genome evolution.</title>
        <authorList>
            <person name="Iorizzo M."/>
            <person name="Ellison S."/>
            <person name="Senalik D."/>
            <person name="Zeng P."/>
            <person name="Satapoomin P."/>
            <person name="Huang J."/>
            <person name="Bowman M."/>
            <person name="Iovene M."/>
            <person name="Sanseverino W."/>
            <person name="Cavagnaro P."/>
            <person name="Yildiz M."/>
            <person name="Macko-Podgorni A."/>
            <person name="Moranska E."/>
            <person name="Grzebelus E."/>
            <person name="Grzebelus D."/>
            <person name="Ashrafi H."/>
            <person name="Zheng Z."/>
            <person name="Cheng S."/>
            <person name="Spooner D."/>
            <person name="Van Deynze A."/>
            <person name="Simon P."/>
        </authorList>
    </citation>
    <scope>NUCLEOTIDE SEQUENCE [LARGE SCALE GENOMIC DNA]</scope>
    <source>
        <tissue evidence="2">Leaf</tissue>
    </source>
</reference>
<dbReference type="OrthoDB" id="673856at2759"/>
<sequence>MAPHGESLVSSYTRSSPALKPPRAVSLSESTGLKRSVSDASFELSKADKNADMGTLAPVSEVEDARCECCDMIEECTLEYIERIREKFLGKWICGLCAEAVKEEMDKNGGKREEALSSHMSACVRFNKFGRAYPVLYQAQAMREILKKARAEGRGVRAKSMNYRNNGGPKKGSITRSSSCIPAITREMNDLQVAK</sequence>
<dbReference type="AlphaFoldDB" id="A0A164XBC3"/>
<dbReference type="STRING" id="79200.A0A164XBC3"/>
<organism evidence="2">
    <name type="scientific">Daucus carota subsp. sativus</name>
    <name type="common">Carrot</name>
    <dbReference type="NCBI Taxonomy" id="79200"/>
    <lineage>
        <taxon>Eukaryota</taxon>
        <taxon>Viridiplantae</taxon>
        <taxon>Streptophyta</taxon>
        <taxon>Embryophyta</taxon>
        <taxon>Tracheophyta</taxon>
        <taxon>Spermatophyta</taxon>
        <taxon>Magnoliopsida</taxon>
        <taxon>eudicotyledons</taxon>
        <taxon>Gunneridae</taxon>
        <taxon>Pentapetalae</taxon>
        <taxon>asterids</taxon>
        <taxon>campanulids</taxon>
        <taxon>Apiales</taxon>
        <taxon>Apiaceae</taxon>
        <taxon>Apioideae</taxon>
        <taxon>Scandiceae</taxon>
        <taxon>Daucinae</taxon>
        <taxon>Daucus</taxon>
        <taxon>Daucus sect. Daucus</taxon>
    </lineage>
</organism>
<dbReference type="PANTHER" id="PTHR33108:SF51">
    <property type="entry name" value="DUF1677 FAMILY PROTEIN (DUF1677)"/>
    <property type="match status" value="1"/>
</dbReference>
<evidence type="ECO:0000313" key="2">
    <source>
        <dbReference type="EMBL" id="KZM92948.1"/>
    </source>
</evidence>
<accession>A0A164XBC3</accession>
<evidence type="ECO:0000256" key="1">
    <source>
        <dbReference type="SAM" id="MobiDB-lite"/>
    </source>
</evidence>